<feature type="compositionally biased region" description="Polar residues" evidence="1">
    <location>
        <begin position="326"/>
        <end position="351"/>
    </location>
</feature>
<feature type="compositionally biased region" description="Low complexity" evidence="1">
    <location>
        <begin position="501"/>
        <end position="557"/>
    </location>
</feature>
<evidence type="ECO:0000313" key="3">
    <source>
        <dbReference type="EMBL" id="ODQ49371.1"/>
    </source>
</evidence>
<dbReference type="EMBL" id="KV454001">
    <property type="protein sequence ID" value="ODQ49371.1"/>
    <property type="molecule type" value="Genomic_DNA"/>
</dbReference>
<feature type="compositionally biased region" description="Polar residues" evidence="1">
    <location>
        <begin position="558"/>
        <end position="578"/>
    </location>
</feature>
<name>A0A1E3NTE3_9ASCO</name>
<organism evidence="3 4">
    <name type="scientific">Pichia membranifaciens NRRL Y-2026</name>
    <dbReference type="NCBI Taxonomy" id="763406"/>
    <lineage>
        <taxon>Eukaryota</taxon>
        <taxon>Fungi</taxon>
        <taxon>Dikarya</taxon>
        <taxon>Ascomycota</taxon>
        <taxon>Saccharomycotina</taxon>
        <taxon>Pichiomycetes</taxon>
        <taxon>Pichiales</taxon>
        <taxon>Pichiaceae</taxon>
        <taxon>Pichia</taxon>
    </lineage>
</organism>
<dbReference type="GO" id="GO:0010494">
    <property type="term" value="C:cytoplasmic stress granule"/>
    <property type="evidence" value="ECO:0007669"/>
    <property type="project" value="TreeGrafter"/>
</dbReference>
<evidence type="ECO:0000259" key="2">
    <source>
        <dbReference type="SMART" id="SM01272"/>
    </source>
</evidence>
<evidence type="ECO:0000313" key="4">
    <source>
        <dbReference type="Proteomes" id="UP000094455"/>
    </source>
</evidence>
<dbReference type="GO" id="GO:0034063">
    <property type="term" value="P:stress granule assembly"/>
    <property type="evidence" value="ECO:0007669"/>
    <property type="project" value="TreeGrafter"/>
</dbReference>
<dbReference type="OrthoDB" id="3998162at2759"/>
<feature type="compositionally biased region" description="Basic and acidic residues" evidence="1">
    <location>
        <begin position="166"/>
        <end position="179"/>
    </location>
</feature>
<proteinExistence type="predicted"/>
<dbReference type="PANTHER" id="PTHR12854">
    <property type="entry name" value="ATAXIN 2-RELATED"/>
    <property type="match status" value="1"/>
</dbReference>
<accession>A0A1E3NTE3</accession>
<dbReference type="GeneID" id="30177248"/>
<evidence type="ECO:0000256" key="1">
    <source>
        <dbReference type="SAM" id="MobiDB-lite"/>
    </source>
</evidence>
<feature type="region of interest" description="Disordered" evidence="1">
    <location>
        <begin position="326"/>
        <end position="601"/>
    </location>
</feature>
<sequence>MQNKPFPKVQSAQGSYSNNGGNGSQNGPNAILSPTEYDAANKHMKDRFIYALANSLGTKITVTTANSDKITGILQSISDVNDTIPSLILKYPTRAGHVYDDEFLMIPESSISMMTCENLDFTPKASASSASASASVASSTSSSSAHNHSAARRGFRIDTDISSNDTYRERERDLQKWVPEEDDSTSLGAALEEEKFSDANKWDQFKTNKDKFGIDAKFDENDYTVKLNVSNPKFKERMKFAETVSREILSQSSNGNLHIAEERGKLVDAENIDEEDKYSGVLRDNAESEKKLMNMLKTNKPDSFSKPAPAAAAAAAASTTVAAPSNKLSGQYIPPNQRNAQTQKDVSSTAGTKRLPQAPVSSTTPVATTPSAAATPVQLPEKPATTQQTKDTSKKSANNEPAPSAKKSAAAVPKKPAAIPATLTLSAPSTTSTIPTNSANSSTSTATPATSTTQHAQKSQTQAHQPGTQTPQLSTQQNGVPSKQKSPQLQKQNFTDPTLDQNQNQNQHQQQPHQPHQSHQPHQIHQQHQHQQGIPQQLPPQMQQQQQQQQHMMRNQQFGYQPRSNIGSQQQYGSPSMQYRNHHNGSNHSSSQYNQNYANSNNVNANANQRMKKSSPQFLFSHRPSDKAPRGSVLKDRFNILLSAKKEYKSNSANVTIDIIPMVPSFHTSPSWPETTSESYSEIFTKENNSHPNMHMQQSVYMHPQAYPQNHQPYMGFQVQPPYYFPIVPSYPVYLPNVAFPMMGGNQGMDKVYPNHARHGNNY</sequence>
<feature type="region of interest" description="Disordered" evidence="1">
    <location>
        <begin position="165"/>
        <end position="184"/>
    </location>
</feature>
<feature type="compositionally biased region" description="Low complexity" evidence="1">
    <location>
        <begin position="401"/>
        <end position="453"/>
    </location>
</feature>
<feature type="compositionally biased region" description="Low complexity" evidence="1">
    <location>
        <begin position="481"/>
        <end position="492"/>
    </location>
</feature>
<dbReference type="Pfam" id="PF06741">
    <property type="entry name" value="LsmAD"/>
    <property type="match status" value="1"/>
</dbReference>
<dbReference type="STRING" id="763406.A0A1E3NTE3"/>
<feature type="region of interest" description="Disordered" evidence="1">
    <location>
        <begin position="1"/>
        <end position="32"/>
    </location>
</feature>
<dbReference type="AlphaFoldDB" id="A0A1E3NTE3"/>
<feature type="compositionally biased region" description="Polar residues" evidence="1">
    <location>
        <begin position="454"/>
        <end position="480"/>
    </location>
</feature>
<dbReference type="RefSeq" id="XP_019020484.1">
    <property type="nucleotide sequence ID" value="XM_019160561.1"/>
</dbReference>
<dbReference type="PANTHER" id="PTHR12854:SF7">
    <property type="entry name" value="ATAXIN-2 HOMOLOG"/>
    <property type="match status" value="1"/>
</dbReference>
<dbReference type="InterPro" id="IPR009604">
    <property type="entry name" value="LsmAD_domain"/>
</dbReference>
<feature type="compositionally biased region" description="Low complexity" evidence="1">
    <location>
        <begin position="358"/>
        <end position="377"/>
    </location>
</feature>
<protein>
    <recommendedName>
        <fullName evidence="2">LsmAD domain-containing protein</fullName>
    </recommendedName>
</protein>
<dbReference type="InterPro" id="IPR045117">
    <property type="entry name" value="ATXN2-like"/>
</dbReference>
<gene>
    <name evidence="3" type="ORF">PICMEDRAFT_14840</name>
</gene>
<dbReference type="GO" id="GO:0003729">
    <property type="term" value="F:mRNA binding"/>
    <property type="evidence" value="ECO:0007669"/>
    <property type="project" value="TreeGrafter"/>
</dbReference>
<reference evidence="3 4" key="1">
    <citation type="journal article" date="2016" name="Proc. Natl. Acad. Sci. U.S.A.">
        <title>Comparative genomics of biotechnologically important yeasts.</title>
        <authorList>
            <person name="Riley R."/>
            <person name="Haridas S."/>
            <person name="Wolfe K.H."/>
            <person name="Lopes M.R."/>
            <person name="Hittinger C.T."/>
            <person name="Goeker M."/>
            <person name="Salamov A.A."/>
            <person name="Wisecaver J.H."/>
            <person name="Long T.M."/>
            <person name="Calvey C.H."/>
            <person name="Aerts A.L."/>
            <person name="Barry K.W."/>
            <person name="Choi C."/>
            <person name="Clum A."/>
            <person name="Coughlan A.Y."/>
            <person name="Deshpande S."/>
            <person name="Douglass A.P."/>
            <person name="Hanson S.J."/>
            <person name="Klenk H.-P."/>
            <person name="LaButti K.M."/>
            <person name="Lapidus A."/>
            <person name="Lindquist E.A."/>
            <person name="Lipzen A.M."/>
            <person name="Meier-Kolthoff J.P."/>
            <person name="Ohm R.A."/>
            <person name="Otillar R.P."/>
            <person name="Pangilinan J.L."/>
            <person name="Peng Y."/>
            <person name="Rokas A."/>
            <person name="Rosa C.A."/>
            <person name="Scheuner C."/>
            <person name="Sibirny A.A."/>
            <person name="Slot J.C."/>
            <person name="Stielow J.B."/>
            <person name="Sun H."/>
            <person name="Kurtzman C.P."/>
            <person name="Blackwell M."/>
            <person name="Grigoriev I.V."/>
            <person name="Jeffries T.W."/>
        </authorList>
    </citation>
    <scope>NUCLEOTIDE SEQUENCE [LARGE SCALE GENOMIC DNA]</scope>
    <source>
        <strain evidence="3 4">NRRL Y-2026</strain>
    </source>
</reference>
<dbReference type="SMART" id="SM01272">
    <property type="entry name" value="LsmAD"/>
    <property type="match status" value="1"/>
</dbReference>
<feature type="compositionally biased region" description="Low complexity" evidence="1">
    <location>
        <begin position="586"/>
        <end position="601"/>
    </location>
</feature>
<keyword evidence="4" id="KW-1185">Reference proteome</keyword>
<feature type="domain" description="LsmAD" evidence="2">
    <location>
        <begin position="212"/>
        <end position="284"/>
    </location>
</feature>
<feature type="compositionally biased region" description="Low complexity" evidence="1">
    <location>
        <begin position="10"/>
        <end position="29"/>
    </location>
</feature>
<dbReference type="Proteomes" id="UP000094455">
    <property type="component" value="Unassembled WGS sequence"/>
</dbReference>